<dbReference type="EMBL" id="BJXN01000034">
    <property type="protein sequence ID" value="GEM90933.1"/>
    <property type="molecule type" value="Genomic_DNA"/>
</dbReference>
<gene>
    <name evidence="1" type="ORF">ODE01S_23670</name>
</gene>
<dbReference type="SUPFAM" id="SSF53187">
    <property type="entry name" value="Zn-dependent exopeptidases"/>
    <property type="match status" value="1"/>
</dbReference>
<dbReference type="GO" id="GO:0016787">
    <property type="term" value="F:hydrolase activity"/>
    <property type="evidence" value="ECO:0007669"/>
    <property type="project" value="InterPro"/>
</dbReference>
<protein>
    <recommendedName>
        <fullName evidence="3">Peptidase M20 dimerisation domain-containing protein</fullName>
    </recommendedName>
</protein>
<reference evidence="1 2" key="1">
    <citation type="submission" date="2019-07" db="EMBL/GenBank/DDBJ databases">
        <title>Whole genome shotgun sequence of Oceanithermus desulfurans NBRC 100063.</title>
        <authorList>
            <person name="Hosoyama A."/>
            <person name="Uohara A."/>
            <person name="Ohji S."/>
            <person name="Ichikawa N."/>
        </authorList>
    </citation>
    <scope>NUCLEOTIDE SEQUENCE [LARGE SCALE GENOMIC DNA]</scope>
    <source>
        <strain evidence="1 2">NBRC 100063</strain>
    </source>
</reference>
<dbReference type="Gene3D" id="3.40.630.10">
    <property type="entry name" value="Zn peptidases"/>
    <property type="match status" value="1"/>
</dbReference>
<accession>A0A511RMQ2</accession>
<comment type="caution">
    <text evidence="1">The sequence shown here is derived from an EMBL/GenBank/DDBJ whole genome shotgun (WGS) entry which is preliminary data.</text>
</comment>
<dbReference type="Proteomes" id="UP000321827">
    <property type="component" value="Unassembled WGS sequence"/>
</dbReference>
<evidence type="ECO:0008006" key="3">
    <source>
        <dbReference type="Google" id="ProtNLM"/>
    </source>
</evidence>
<dbReference type="RefSeq" id="WP_147149140.1">
    <property type="nucleotide sequence ID" value="NZ_BJXN01000034.1"/>
</dbReference>
<sequence length="67" mass="7124">MFGQQAARCGCALTVNGRYTHASGIPTAGFGPGDPTLAHTEHEFIEVEQLLSGACYYEALVQQAPQL</sequence>
<dbReference type="Pfam" id="PF01546">
    <property type="entry name" value="Peptidase_M20"/>
    <property type="match status" value="1"/>
</dbReference>
<dbReference type="AlphaFoldDB" id="A0A511RMQ2"/>
<dbReference type="InterPro" id="IPR002933">
    <property type="entry name" value="Peptidase_M20"/>
</dbReference>
<evidence type="ECO:0000313" key="2">
    <source>
        <dbReference type="Proteomes" id="UP000321827"/>
    </source>
</evidence>
<evidence type="ECO:0000313" key="1">
    <source>
        <dbReference type="EMBL" id="GEM90933.1"/>
    </source>
</evidence>
<organism evidence="1 2">
    <name type="scientific">Oceanithermus desulfurans NBRC 100063</name>
    <dbReference type="NCBI Taxonomy" id="1227550"/>
    <lineage>
        <taxon>Bacteria</taxon>
        <taxon>Thermotogati</taxon>
        <taxon>Deinococcota</taxon>
        <taxon>Deinococci</taxon>
        <taxon>Thermales</taxon>
        <taxon>Thermaceae</taxon>
        <taxon>Oceanithermus</taxon>
    </lineage>
</organism>
<dbReference type="OrthoDB" id="9792335at2"/>
<name>A0A511RMQ2_9DEIN</name>
<proteinExistence type="predicted"/>